<dbReference type="Proteomes" id="UP001165160">
    <property type="component" value="Unassembled WGS sequence"/>
</dbReference>
<dbReference type="InterPro" id="IPR006175">
    <property type="entry name" value="YjgF/YER057c/UK114"/>
</dbReference>
<dbReference type="PANTHER" id="PTHR47328">
    <property type="match status" value="1"/>
</dbReference>
<keyword evidence="3" id="KW-1185">Reference proteome</keyword>
<dbReference type="EMBL" id="BRXX01000115">
    <property type="protein sequence ID" value="GMH91416.1"/>
    <property type="molecule type" value="Genomic_DNA"/>
</dbReference>
<name>A0A9W7BJ70_9STRA</name>
<dbReference type="SUPFAM" id="SSF55298">
    <property type="entry name" value="YjgF-like"/>
    <property type="match status" value="1"/>
</dbReference>
<dbReference type="InterPro" id="IPR035959">
    <property type="entry name" value="RutC-like_sf"/>
</dbReference>
<gene>
    <name evidence="2" type="ORF">TrVE_jg9286</name>
</gene>
<accession>A0A9W7BJ70</accession>
<reference evidence="3" key="1">
    <citation type="journal article" date="2023" name="Commun. Biol.">
        <title>Genome analysis of Parmales, the sister group of diatoms, reveals the evolutionary specialization of diatoms from phago-mixotrophs to photoautotrophs.</title>
        <authorList>
            <person name="Ban H."/>
            <person name="Sato S."/>
            <person name="Yoshikawa S."/>
            <person name="Yamada K."/>
            <person name="Nakamura Y."/>
            <person name="Ichinomiya M."/>
            <person name="Sato N."/>
            <person name="Blanc-Mathieu R."/>
            <person name="Endo H."/>
            <person name="Kuwata A."/>
            <person name="Ogata H."/>
        </authorList>
    </citation>
    <scope>NUCLEOTIDE SEQUENCE [LARGE SCALE GENOMIC DNA]</scope>
    <source>
        <strain evidence="3">NIES 3699</strain>
    </source>
</reference>
<evidence type="ECO:0000256" key="1">
    <source>
        <dbReference type="SAM" id="Phobius"/>
    </source>
</evidence>
<comment type="caution">
    <text evidence="2">The sequence shown here is derived from an EMBL/GenBank/DDBJ whole genome shotgun (WGS) entry which is preliminary data.</text>
</comment>
<dbReference type="Gene3D" id="3.30.1330.40">
    <property type="entry name" value="RutC-like"/>
    <property type="match status" value="1"/>
</dbReference>
<evidence type="ECO:0008006" key="4">
    <source>
        <dbReference type="Google" id="ProtNLM"/>
    </source>
</evidence>
<keyword evidence="1" id="KW-0812">Transmembrane</keyword>
<dbReference type="Pfam" id="PF01042">
    <property type="entry name" value="Ribonuc_L-PSP"/>
    <property type="match status" value="1"/>
</dbReference>
<organism evidence="2 3">
    <name type="scientific">Triparma verrucosa</name>
    <dbReference type="NCBI Taxonomy" id="1606542"/>
    <lineage>
        <taxon>Eukaryota</taxon>
        <taxon>Sar</taxon>
        <taxon>Stramenopiles</taxon>
        <taxon>Ochrophyta</taxon>
        <taxon>Bolidophyceae</taxon>
        <taxon>Parmales</taxon>
        <taxon>Triparmaceae</taxon>
        <taxon>Triparma</taxon>
    </lineage>
</organism>
<keyword evidence="1" id="KW-1133">Transmembrane helix</keyword>
<dbReference type="PANTHER" id="PTHR47328:SF1">
    <property type="entry name" value="RUTC FAMILY PROTEIN YOAB"/>
    <property type="match status" value="1"/>
</dbReference>
<evidence type="ECO:0000313" key="3">
    <source>
        <dbReference type="Proteomes" id="UP001165160"/>
    </source>
</evidence>
<protein>
    <recommendedName>
        <fullName evidence="4">RidA family protein</fullName>
    </recommendedName>
</protein>
<proteinExistence type="predicted"/>
<feature type="transmembrane region" description="Helical" evidence="1">
    <location>
        <begin position="6"/>
        <end position="26"/>
    </location>
</feature>
<keyword evidence="1" id="KW-0472">Membrane</keyword>
<dbReference type="InterPro" id="IPR035709">
    <property type="entry name" value="YoaB-like"/>
</dbReference>
<dbReference type="CDD" id="cd06150">
    <property type="entry name" value="YjgF_YER057c_UK114_like_2"/>
    <property type="match status" value="1"/>
</dbReference>
<sequence length="154" mass="16965">MTTNSFNLATLAFVSGVSGILLGLAVRHKTNEIKYFNTSLRASAMVIHNDTVYLSGQVGKINQESQALDGDIQQQTRETLDKIDKLLAEAGTDKTKILSTQIWLKDIKNDFAPMNEIWNNYMKSCGDTKTVRACVESAMARPSILVEIQVVAAL</sequence>
<dbReference type="AlphaFoldDB" id="A0A9W7BJ70"/>
<evidence type="ECO:0000313" key="2">
    <source>
        <dbReference type="EMBL" id="GMH91416.1"/>
    </source>
</evidence>